<evidence type="ECO:0000313" key="4">
    <source>
        <dbReference type="Proteomes" id="UP001234581"/>
    </source>
</evidence>
<feature type="compositionally biased region" description="Polar residues" evidence="2">
    <location>
        <begin position="77"/>
        <end position="91"/>
    </location>
</feature>
<proteinExistence type="predicted"/>
<feature type="region of interest" description="Disordered" evidence="2">
    <location>
        <begin position="1"/>
        <end position="36"/>
    </location>
</feature>
<feature type="compositionally biased region" description="Basic and acidic residues" evidence="2">
    <location>
        <begin position="361"/>
        <end position="391"/>
    </location>
</feature>
<keyword evidence="1" id="KW-0802">TPR repeat</keyword>
<name>A0AAD7UYF5_9FUNG</name>
<evidence type="ECO:0000256" key="2">
    <source>
        <dbReference type="SAM" id="MobiDB-lite"/>
    </source>
</evidence>
<dbReference type="InterPro" id="IPR019734">
    <property type="entry name" value="TPR_rpt"/>
</dbReference>
<feature type="compositionally biased region" description="Basic and acidic residues" evidence="2">
    <location>
        <begin position="15"/>
        <end position="26"/>
    </location>
</feature>
<gene>
    <name evidence="3" type="ORF">O0I10_009097</name>
</gene>
<dbReference type="RefSeq" id="XP_058340142.1">
    <property type="nucleotide sequence ID" value="XM_058489094.1"/>
</dbReference>
<feature type="compositionally biased region" description="Basic residues" evidence="2">
    <location>
        <begin position="444"/>
        <end position="466"/>
    </location>
</feature>
<comment type="caution">
    <text evidence="3">The sequence shown here is derived from an EMBL/GenBank/DDBJ whole genome shotgun (WGS) entry which is preliminary data.</text>
</comment>
<dbReference type="SMART" id="SM00028">
    <property type="entry name" value="TPR"/>
    <property type="match status" value="2"/>
</dbReference>
<keyword evidence="4" id="KW-1185">Reference proteome</keyword>
<dbReference type="GeneID" id="83216504"/>
<dbReference type="InterPro" id="IPR011990">
    <property type="entry name" value="TPR-like_helical_dom_sf"/>
</dbReference>
<feature type="region of interest" description="Disordered" evidence="2">
    <location>
        <begin position="72"/>
        <end position="99"/>
    </location>
</feature>
<dbReference type="PROSITE" id="PS50005">
    <property type="entry name" value="TPR"/>
    <property type="match status" value="1"/>
</dbReference>
<dbReference type="SUPFAM" id="SSF48452">
    <property type="entry name" value="TPR-like"/>
    <property type="match status" value="1"/>
</dbReference>
<dbReference type="AlphaFoldDB" id="A0AAD7UYF5"/>
<feature type="compositionally biased region" description="Basic residues" evidence="2">
    <location>
        <begin position="344"/>
        <end position="360"/>
    </location>
</feature>
<dbReference type="Gene3D" id="1.25.40.10">
    <property type="entry name" value="Tetratricopeptide repeat domain"/>
    <property type="match status" value="1"/>
</dbReference>
<feature type="compositionally biased region" description="Basic and acidic residues" evidence="2">
    <location>
        <begin position="320"/>
        <end position="340"/>
    </location>
</feature>
<feature type="compositionally biased region" description="Polar residues" evidence="2">
    <location>
        <begin position="1"/>
        <end position="14"/>
    </location>
</feature>
<evidence type="ECO:0000256" key="1">
    <source>
        <dbReference type="PROSITE-ProRule" id="PRU00339"/>
    </source>
</evidence>
<accession>A0AAD7UYF5</accession>
<protein>
    <submittedName>
        <fullName evidence="3">Uncharacterized protein</fullName>
    </submittedName>
</protein>
<feature type="region of interest" description="Disordered" evidence="2">
    <location>
        <begin position="289"/>
        <end position="508"/>
    </location>
</feature>
<feature type="repeat" description="TPR" evidence="1">
    <location>
        <begin position="242"/>
        <end position="275"/>
    </location>
</feature>
<dbReference type="Proteomes" id="UP001234581">
    <property type="component" value="Unassembled WGS sequence"/>
</dbReference>
<evidence type="ECO:0000313" key="3">
    <source>
        <dbReference type="EMBL" id="KAJ8655229.1"/>
    </source>
</evidence>
<reference evidence="3 4" key="1">
    <citation type="submission" date="2023-03" db="EMBL/GenBank/DDBJ databases">
        <title>Genome sequence of Lichtheimia ornata CBS 291.66.</title>
        <authorList>
            <person name="Mohabir J.T."/>
            <person name="Shea T.P."/>
            <person name="Kurbessoian T."/>
            <person name="Berby B."/>
            <person name="Fontaine J."/>
            <person name="Livny J."/>
            <person name="Gnirke A."/>
            <person name="Stajich J.E."/>
            <person name="Cuomo C.A."/>
        </authorList>
    </citation>
    <scope>NUCLEOTIDE SEQUENCE [LARGE SCALE GENOMIC DNA]</scope>
    <source>
        <strain evidence="3">CBS 291.66</strain>
    </source>
</reference>
<feature type="compositionally biased region" description="Basic and acidic residues" evidence="2">
    <location>
        <begin position="399"/>
        <end position="410"/>
    </location>
</feature>
<organism evidence="3 4">
    <name type="scientific">Lichtheimia ornata</name>
    <dbReference type="NCBI Taxonomy" id="688661"/>
    <lineage>
        <taxon>Eukaryota</taxon>
        <taxon>Fungi</taxon>
        <taxon>Fungi incertae sedis</taxon>
        <taxon>Mucoromycota</taxon>
        <taxon>Mucoromycotina</taxon>
        <taxon>Mucoromycetes</taxon>
        <taxon>Mucorales</taxon>
        <taxon>Lichtheimiaceae</taxon>
        <taxon>Lichtheimia</taxon>
    </lineage>
</organism>
<dbReference type="PROSITE" id="PS50293">
    <property type="entry name" value="TPR_REGION"/>
    <property type="match status" value="1"/>
</dbReference>
<dbReference type="EMBL" id="JARTCD010000051">
    <property type="protein sequence ID" value="KAJ8655229.1"/>
    <property type="molecule type" value="Genomic_DNA"/>
</dbReference>
<sequence>MDGNATTSSHSWTIKTKDNTEIKRYEPPPPAATLTDPFEDRLKAFINDTTTRTMVTELHSRSVTELNRRHLERQARKSNGNITVPAQTRPKTPTEETTTNTTAVIEEEQQQEQKQQQQQHPYQFLDVSTLTSVDQKAWHTNIRKDTGINYPHRWLRLASLFSVQSRTLRQPSFLTPACERAALQDLDSQPSVMDNYLKIRDVQNRNYAVEAVQEGIKEFEKKNLSSAMECYKRAMDMDGKYAEAYYRVAEVMLHENKRRQALERLEYALRLDPQHEGAKALRDTLVIRKRDERSHSEGNASRRLPRSASRHDDDDDDDDQREKRRDDYRPRNGYEDDRGSRGSSSHRSRRRYHDHRHRSRRREDKEEKEVEEDDRRSQRPREKEAMDQEKDRHRRRRRQSFDASDHEDHRKSHRRRKRDEYEEMDRHRRHHRRHDEEDEDDRRRGRSHRHHRRHHDRSSERRHRRRRDDGDDGEDRYSRRKRRHSPPDHDRRSPRRRVDRSKSQPTTP</sequence>